<comment type="caution">
    <text evidence="2">The sequence shown here is derived from an EMBL/GenBank/DDBJ whole genome shotgun (WGS) entry which is preliminary data.</text>
</comment>
<gene>
    <name evidence="2" type="ORF">Sviol_64130</name>
</gene>
<keyword evidence="1" id="KW-0472">Membrane</keyword>
<name>A0ABQ3QXK9_9ACTN</name>
<evidence type="ECO:0000256" key="1">
    <source>
        <dbReference type="SAM" id="Phobius"/>
    </source>
</evidence>
<keyword evidence="1" id="KW-0812">Transmembrane</keyword>
<keyword evidence="3" id="KW-1185">Reference proteome</keyword>
<protein>
    <submittedName>
        <fullName evidence="2">Uncharacterized protein</fullName>
    </submittedName>
</protein>
<evidence type="ECO:0000313" key="3">
    <source>
        <dbReference type="Proteomes" id="UP001050808"/>
    </source>
</evidence>
<organism evidence="2 3">
    <name type="scientific">Streptomyces violascens</name>
    <dbReference type="NCBI Taxonomy" id="67381"/>
    <lineage>
        <taxon>Bacteria</taxon>
        <taxon>Bacillati</taxon>
        <taxon>Actinomycetota</taxon>
        <taxon>Actinomycetes</taxon>
        <taxon>Kitasatosporales</taxon>
        <taxon>Streptomycetaceae</taxon>
        <taxon>Streptomyces</taxon>
    </lineage>
</organism>
<accession>A0ABQ3QXK9</accession>
<evidence type="ECO:0000313" key="2">
    <source>
        <dbReference type="EMBL" id="GHI42005.1"/>
    </source>
</evidence>
<dbReference type="EMBL" id="BNDY01000017">
    <property type="protein sequence ID" value="GHI42005.1"/>
    <property type="molecule type" value="Genomic_DNA"/>
</dbReference>
<feature type="transmembrane region" description="Helical" evidence="1">
    <location>
        <begin position="20"/>
        <end position="48"/>
    </location>
</feature>
<sequence>MIAAAGLATLRDQGGCGMGSMAVMAAIGLVVACLGVGVLMLLGLVAVVPSGCWRKRTIAAMEQAERDDDC</sequence>
<keyword evidence="1" id="KW-1133">Transmembrane helix</keyword>
<dbReference type="Proteomes" id="UP001050808">
    <property type="component" value="Unassembled WGS sequence"/>
</dbReference>
<reference evidence="2" key="1">
    <citation type="submission" date="2024-05" db="EMBL/GenBank/DDBJ databases">
        <title>Whole genome shotgun sequence of Streptomyces violascens NBRC 12920.</title>
        <authorList>
            <person name="Komaki H."/>
            <person name="Tamura T."/>
        </authorList>
    </citation>
    <scope>NUCLEOTIDE SEQUENCE</scope>
    <source>
        <strain evidence="2">NBRC 12920</strain>
    </source>
</reference>
<proteinExistence type="predicted"/>